<evidence type="ECO:0000256" key="9">
    <source>
        <dbReference type="ARBA" id="ARBA00022786"/>
    </source>
</evidence>
<dbReference type="InterPro" id="IPR006845">
    <property type="entry name" value="Pex_N"/>
</dbReference>
<dbReference type="GeneID" id="34623307"/>
<evidence type="ECO:0000256" key="11">
    <source>
        <dbReference type="ARBA" id="ARBA00022927"/>
    </source>
</evidence>
<keyword evidence="8" id="KW-0863">Zinc-finger</keyword>
<evidence type="ECO:0000256" key="14">
    <source>
        <dbReference type="ARBA" id="ARBA00023140"/>
    </source>
</evidence>
<evidence type="ECO:0000313" key="20">
    <source>
        <dbReference type="Proteomes" id="UP000515125"/>
    </source>
</evidence>
<feature type="compositionally biased region" description="Basic and acidic residues" evidence="18">
    <location>
        <begin position="551"/>
        <end position="561"/>
    </location>
</feature>
<keyword evidence="14" id="KW-0576">Peroxisome</keyword>
<comment type="pathway">
    <text evidence="2">Protein modification; protein ubiquitination.</text>
</comment>
<dbReference type="PANTHER" id="PTHR48178:SF1">
    <property type="entry name" value="PEROXISOME BIOGENESIS FACTOR 2"/>
    <property type="match status" value="1"/>
</dbReference>
<keyword evidence="7" id="KW-0479">Metal-binding</keyword>
<feature type="region of interest" description="Disordered" evidence="18">
    <location>
        <begin position="1"/>
        <end position="49"/>
    </location>
</feature>
<evidence type="ECO:0000256" key="5">
    <source>
        <dbReference type="ARBA" id="ARBA00022679"/>
    </source>
</evidence>
<dbReference type="RefSeq" id="XP_026194323.1">
    <property type="nucleotide sequence ID" value="XM_026338538.1"/>
</dbReference>
<name>A0A6P6S2G0_9EIME</name>
<dbReference type="GO" id="GO:0016558">
    <property type="term" value="P:protein import into peroxisome matrix"/>
    <property type="evidence" value="ECO:0007669"/>
    <property type="project" value="InterPro"/>
</dbReference>
<dbReference type="GO" id="GO:0005778">
    <property type="term" value="C:peroxisomal membrane"/>
    <property type="evidence" value="ECO:0007669"/>
    <property type="project" value="UniProtKB-SubCell"/>
</dbReference>
<feature type="region of interest" description="Disordered" evidence="18">
    <location>
        <begin position="551"/>
        <end position="570"/>
    </location>
</feature>
<dbReference type="GO" id="GO:0008270">
    <property type="term" value="F:zinc ion binding"/>
    <property type="evidence" value="ECO:0007669"/>
    <property type="project" value="UniProtKB-KW"/>
</dbReference>
<protein>
    <recommendedName>
        <fullName evidence="17">RING-type E3 ubiquitin transferase (cysteine targeting)</fullName>
        <ecNumber evidence="17">2.3.2.36</ecNumber>
    </recommendedName>
    <alternativeName>
        <fullName evidence="15">Peroxin-2</fullName>
    </alternativeName>
</protein>
<evidence type="ECO:0000256" key="6">
    <source>
        <dbReference type="ARBA" id="ARBA00022692"/>
    </source>
</evidence>
<dbReference type="AlphaFoldDB" id="A0A6P6S2G0"/>
<feature type="domain" description="Pex N-terminal" evidence="19">
    <location>
        <begin position="204"/>
        <end position="466"/>
    </location>
</feature>
<keyword evidence="5" id="KW-0808">Transferase</keyword>
<keyword evidence="4" id="KW-0813">Transport</keyword>
<feature type="region of interest" description="Disordered" evidence="18">
    <location>
        <begin position="80"/>
        <end position="181"/>
    </location>
</feature>
<evidence type="ECO:0000256" key="4">
    <source>
        <dbReference type="ARBA" id="ARBA00022448"/>
    </source>
</evidence>
<evidence type="ECO:0000256" key="10">
    <source>
        <dbReference type="ARBA" id="ARBA00022833"/>
    </source>
</evidence>
<evidence type="ECO:0000256" key="3">
    <source>
        <dbReference type="ARBA" id="ARBA00008704"/>
    </source>
</evidence>
<keyword evidence="10" id="KW-0862">Zinc</keyword>
<keyword evidence="11" id="KW-0653">Protein transport</keyword>
<dbReference type="PANTHER" id="PTHR48178">
    <property type="entry name" value="PEROXISOME BIOGENESIS FACTOR 2"/>
    <property type="match status" value="1"/>
</dbReference>
<comment type="subcellular location">
    <subcellularLocation>
        <location evidence="1">Peroxisome membrane</location>
        <topology evidence="1">Multi-pass membrane protein</topology>
    </subcellularLocation>
</comment>
<dbReference type="InterPro" id="IPR025654">
    <property type="entry name" value="PEX2/10"/>
</dbReference>
<keyword evidence="12" id="KW-1133">Transmembrane helix</keyword>
<evidence type="ECO:0000256" key="16">
    <source>
        <dbReference type="ARBA" id="ARBA00034438"/>
    </source>
</evidence>
<sequence>MPPSPRPGSSVGAFQQEGAEESFPGNPLSQEGAPRPRGPPTAAPLPRLVVCPPRRGELLKPFGRQRQAVERLFLKQVKRPSRNRVKARKLELSSHDASSERPSKAPPGASPDDSSAAHAVATPPPQEATSQARASAAAAATTEQRATEAHHATRSNRAALNATPPAQSRGHARASPLGRPSLPTQRVNQLDALRVNNEVVLLLQDLLLHCTRGAAPWLQQRQHELQLLLHLFLWAVSTARDRPTPGDLLQNVKYCGGEQLQQQRLQREQQRLQQLQREPLAAPAAAVQQQQRVLLHLMTKQQHALLQQQPLPWTHKLGVLLLHVLLPYLYQLLRLQLHLKRQQQQAAIEQRIRRYNVAQAQHRQRMQQQQEEAQQTLHKQQQQQQSRLQDAAAGEAVACLTAAEQSVEFLYRSLGDWLLNLEMRHIHPSLRRSLSFELLQQQLYWQSVSHVLLLLLPHIDLLLLRRMLGQNLLVPARAAVAASMLKLRLLLHKRQQPQQGSGAEEHRAVAVAQPARGLCKKGMTLLSSTKQALQRVLQDIGLQVHPLVTETEQKQQAETPHDATTGSISDTAAREEVRLLQAGTTAALPQQQLLPCILLLVCGLPPRLPSEGVAVHAERPGAASALPQVQLGHSPDQVGALAMGLVVEYAHQQARYWMDAARLAVAAKAAASYHCVTTARAAIP</sequence>
<keyword evidence="9" id="KW-0833">Ubl conjugation pathway</keyword>
<evidence type="ECO:0000256" key="12">
    <source>
        <dbReference type="ARBA" id="ARBA00022989"/>
    </source>
</evidence>
<comment type="similarity">
    <text evidence="3">Belongs to the pex2/pex10/pex12 family.</text>
</comment>
<evidence type="ECO:0000256" key="2">
    <source>
        <dbReference type="ARBA" id="ARBA00004906"/>
    </source>
</evidence>
<evidence type="ECO:0000256" key="15">
    <source>
        <dbReference type="ARBA" id="ARBA00032511"/>
    </source>
</evidence>
<feature type="region of interest" description="Disordered" evidence="18">
    <location>
        <begin position="363"/>
        <end position="385"/>
    </location>
</feature>
<evidence type="ECO:0000256" key="1">
    <source>
        <dbReference type="ARBA" id="ARBA00004585"/>
    </source>
</evidence>
<dbReference type="EC" id="2.3.2.36" evidence="17"/>
<proteinExistence type="inferred from homology"/>
<keyword evidence="6" id="KW-0812">Transmembrane</keyword>
<dbReference type="Proteomes" id="UP000515125">
    <property type="component" value="Unplaced"/>
</dbReference>
<dbReference type="OrthoDB" id="347466at2759"/>
<gene>
    <name evidence="21" type="primary">LOC34623307</name>
</gene>
<evidence type="ECO:0000256" key="13">
    <source>
        <dbReference type="ARBA" id="ARBA00023136"/>
    </source>
</evidence>
<evidence type="ECO:0000256" key="8">
    <source>
        <dbReference type="ARBA" id="ARBA00022771"/>
    </source>
</evidence>
<comment type="catalytic activity">
    <reaction evidence="16">
        <text>[E2 ubiquitin-conjugating enzyme]-S-ubiquitinyl-L-cysteine + [acceptor protein]-L-cysteine = [E2 ubiquitin-conjugating enzyme]-L-cysteine + [acceptor protein]-S-ubiquitinyl-L-cysteine.</text>
        <dbReference type="EC" id="2.3.2.36"/>
    </reaction>
</comment>
<organism evidence="20 21">
    <name type="scientific">Cyclospora cayetanensis</name>
    <dbReference type="NCBI Taxonomy" id="88456"/>
    <lineage>
        <taxon>Eukaryota</taxon>
        <taxon>Sar</taxon>
        <taxon>Alveolata</taxon>
        <taxon>Apicomplexa</taxon>
        <taxon>Conoidasida</taxon>
        <taxon>Coccidia</taxon>
        <taxon>Eucoccidiorida</taxon>
        <taxon>Eimeriorina</taxon>
        <taxon>Eimeriidae</taxon>
        <taxon>Cyclospora</taxon>
    </lineage>
</organism>
<evidence type="ECO:0000256" key="18">
    <source>
        <dbReference type="SAM" id="MobiDB-lite"/>
    </source>
</evidence>
<dbReference type="Pfam" id="PF04757">
    <property type="entry name" value="Pex2_Pex12"/>
    <property type="match status" value="1"/>
</dbReference>
<feature type="compositionally biased region" description="Low complexity" evidence="18">
    <location>
        <begin position="128"/>
        <end position="144"/>
    </location>
</feature>
<evidence type="ECO:0000256" key="7">
    <source>
        <dbReference type="ARBA" id="ARBA00022723"/>
    </source>
</evidence>
<keyword evidence="13" id="KW-0472">Membrane</keyword>
<keyword evidence="20" id="KW-1185">Reference proteome</keyword>
<evidence type="ECO:0000256" key="17">
    <source>
        <dbReference type="ARBA" id="ARBA00034523"/>
    </source>
</evidence>
<feature type="compositionally biased region" description="Basic and acidic residues" evidence="18">
    <location>
        <begin position="88"/>
        <end position="103"/>
    </location>
</feature>
<reference evidence="21" key="1">
    <citation type="submission" date="2025-08" db="UniProtKB">
        <authorList>
            <consortium name="RefSeq"/>
        </authorList>
    </citation>
    <scope>IDENTIFICATION</scope>
</reference>
<dbReference type="GO" id="GO:0061630">
    <property type="term" value="F:ubiquitin protein ligase activity"/>
    <property type="evidence" value="ECO:0007669"/>
    <property type="project" value="UniProtKB-EC"/>
</dbReference>
<evidence type="ECO:0000313" key="21">
    <source>
        <dbReference type="RefSeq" id="XP_026194323.1"/>
    </source>
</evidence>
<accession>A0A6P6S2G0</accession>
<evidence type="ECO:0000259" key="19">
    <source>
        <dbReference type="Pfam" id="PF04757"/>
    </source>
</evidence>